<dbReference type="Pfam" id="PF14214">
    <property type="entry name" value="Helitron_like_N"/>
    <property type="match status" value="1"/>
</dbReference>
<reference evidence="2" key="3">
    <citation type="journal article" date="2017" name="Nature">
        <title>Genome sequence of the progenitor of the wheat D genome Aegilops tauschii.</title>
        <authorList>
            <person name="Luo M.C."/>
            <person name="Gu Y.Q."/>
            <person name="Puiu D."/>
            <person name="Wang H."/>
            <person name="Twardziok S.O."/>
            <person name="Deal K.R."/>
            <person name="Huo N."/>
            <person name="Zhu T."/>
            <person name="Wang L."/>
            <person name="Wang Y."/>
            <person name="McGuire P.E."/>
            <person name="Liu S."/>
            <person name="Long H."/>
            <person name="Ramasamy R.K."/>
            <person name="Rodriguez J.C."/>
            <person name="Van S.L."/>
            <person name="Yuan L."/>
            <person name="Wang Z."/>
            <person name="Xia Z."/>
            <person name="Xiao L."/>
            <person name="Anderson O.D."/>
            <person name="Ouyang S."/>
            <person name="Liang Y."/>
            <person name="Zimin A.V."/>
            <person name="Pertea G."/>
            <person name="Qi P."/>
            <person name="Bennetzen J.L."/>
            <person name="Dai X."/>
            <person name="Dawson M.W."/>
            <person name="Muller H.G."/>
            <person name="Kugler K."/>
            <person name="Rivarola-Duarte L."/>
            <person name="Spannagl M."/>
            <person name="Mayer K.F.X."/>
            <person name="Lu F.H."/>
            <person name="Bevan M.W."/>
            <person name="Leroy P."/>
            <person name="Li P."/>
            <person name="You F.M."/>
            <person name="Sun Q."/>
            <person name="Liu Z."/>
            <person name="Lyons E."/>
            <person name="Wicker T."/>
            <person name="Salzberg S.L."/>
            <person name="Devos K.M."/>
            <person name="Dvorak J."/>
        </authorList>
    </citation>
    <scope>NUCLEOTIDE SEQUENCE [LARGE SCALE GENOMIC DNA]</scope>
    <source>
        <strain evidence="2">cv. AL8/78</strain>
    </source>
</reference>
<reference evidence="2" key="4">
    <citation type="submission" date="2019-03" db="UniProtKB">
        <authorList>
            <consortium name="EnsemblPlants"/>
        </authorList>
    </citation>
    <scope>IDENTIFICATION</scope>
</reference>
<dbReference type="Proteomes" id="UP000015105">
    <property type="component" value="Chromosome 2D"/>
</dbReference>
<feature type="domain" description="Helitron helicase-like" evidence="1">
    <location>
        <begin position="64"/>
        <end position="226"/>
    </location>
</feature>
<dbReference type="AlphaFoldDB" id="A0A453CJM2"/>
<protein>
    <recommendedName>
        <fullName evidence="1">Helitron helicase-like domain-containing protein</fullName>
    </recommendedName>
</protein>
<evidence type="ECO:0000259" key="1">
    <source>
        <dbReference type="Pfam" id="PF14214"/>
    </source>
</evidence>
<sequence length="336" mass="39581">RSIVLFGNDNKRYSTQPYYGCYDPLSYPLFFPRGEIGWHPEIPKKGVSLNEMLQSRRSGRQSLGNSYNENNIDMYIKVESSRLDYIKKHQEQIRADLYQGVVDSLQAGENRADEVGKRTIVPSSFIGGRRDRRRRYLDAMALVQKYGKPNIFLTMTCNPNWDEIISELEPGQTPRDRPDLIVRVFRAKLEDLKIQLFKRHIFGKVATYVYVVEFQKRGLPHAHFLLIMEGRYKLTCPEQYDCLISAELPDKSNQELDNRWVVPYNPYLLRRYNCHINVEVCSSIKAVKYLFKYIYKGHDRASVSIDEVDSDRNIDEIKQYRDSRWVTPPEALWRIY</sequence>
<dbReference type="PANTHER" id="PTHR45786">
    <property type="entry name" value="DNA BINDING PROTEIN-LIKE"/>
    <property type="match status" value="1"/>
</dbReference>
<evidence type="ECO:0000313" key="3">
    <source>
        <dbReference type="Proteomes" id="UP000015105"/>
    </source>
</evidence>
<dbReference type="Gramene" id="AET2Gv20868700.11">
    <property type="protein sequence ID" value="AET2Gv20868700.11"/>
    <property type="gene ID" value="AET2Gv20868700"/>
</dbReference>
<proteinExistence type="predicted"/>
<reference evidence="3" key="1">
    <citation type="journal article" date="2014" name="Science">
        <title>Ancient hybridizations among the ancestral genomes of bread wheat.</title>
        <authorList>
            <consortium name="International Wheat Genome Sequencing Consortium,"/>
            <person name="Marcussen T."/>
            <person name="Sandve S.R."/>
            <person name="Heier L."/>
            <person name="Spannagl M."/>
            <person name="Pfeifer M."/>
            <person name="Jakobsen K.S."/>
            <person name="Wulff B.B."/>
            <person name="Steuernagel B."/>
            <person name="Mayer K.F."/>
            <person name="Olsen O.A."/>
        </authorList>
    </citation>
    <scope>NUCLEOTIDE SEQUENCE [LARGE SCALE GENOMIC DNA]</scope>
    <source>
        <strain evidence="3">cv. AL8/78</strain>
    </source>
</reference>
<organism evidence="2 3">
    <name type="scientific">Aegilops tauschii subsp. strangulata</name>
    <name type="common">Goatgrass</name>
    <dbReference type="NCBI Taxonomy" id="200361"/>
    <lineage>
        <taxon>Eukaryota</taxon>
        <taxon>Viridiplantae</taxon>
        <taxon>Streptophyta</taxon>
        <taxon>Embryophyta</taxon>
        <taxon>Tracheophyta</taxon>
        <taxon>Spermatophyta</taxon>
        <taxon>Magnoliopsida</taxon>
        <taxon>Liliopsida</taxon>
        <taxon>Poales</taxon>
        <taxon>Poaceae</taxon>
        <taxon>BOP clade</taxon>
        <taxon>Pooideae</taxon>
        <taxon>Triticodae</taxon>
        <taxon>Triticeae</taxon>
        <taxon>Triticinae</taxon>
        <taxon>Aegilops</taxon>
    </lineage>
</organism>
<reference evidence="3" key="2">
    <citation type="journal article" date="2017" name="Nat. Plants">
        <title>The Aegilops tauschii genome reveals multiple impacts of transposons.</title>
        <authorList>
            <person name="Zhao G."/>
            <person name="Zou C."/>
            <person name="Li K."/>
            <person name="Wang K."/>
            <person name="Li T."/>
            <person name="Gao L."/>
            <person name="Zhang X."/>
            <person name="Wang H."/>
            <person name="Yang Z."/>
            <person name="Liu X."/>
            <person name="Jiang W."/>
            <person name="Mao L."/>
            <person name="Kong X."/>
            <person name="Jiao Y."/>
            <person name="Jia J."/>
        </authorList>
    </citation>
    <scope>NUCLEOTIDE SEQUENCE [LARGE SCALE GENOMIC DNA]</scope>
    <source>
        <strain evidence="3">cv. AL8/78</strain>
    </source>
</reference>
<accession>A0A453CJM2</accession>
<dbReference type="InterPro" id="IPR025476">
    <property type="entry name" value="Helitron_helicase-like"/>
</dbReference>
<reference evidence="2" key="5">
    <citation type="journal article" date="2021" name="G3 (Bethesda)">
        <title>Aegilops tauschii genome assembly Aet v5.0 features greater sequence contiguity and improved annotation.</title>
        <authorList>
            <person name="Wang L."/>
            <person name="Zhu T."/>
            <person name="Rodriguez J.C."/>
            <person name="Deal K.R."/>
            <person name="Dubcovsky J."/>
            <person name="McGuire P.E."/>
            <person name="Lux T."/>
            <person name="Spannagl M."/>
            <person name="Mayer K.F.X."/>
            <person name="Baldrich P."/>
            <person name="Meyers B.C."/>
            <person name="Huo N."/>
            <person name="Gu Y.Q."/>
            <person name="Zhou H."/>
            <person name="Devos K.M."/>
            <person name="Bennetzen J.L."/>
            <person name="Unver T."/>
            <person name="Budak H."/>
            <person name="Gulick P.J."/>
            <person name="Galiba G."/>
            <person name="Kalapos B."/>
            <person name="Nelson D.R."/>
            <person name="Li P."/>
            <person name="You F.M."/>
            <person name="Luo M.C."/>
            <person name="Dvorak J."/>
        </authorList>
    </citation>
    <scope>NUCLEOTIDE SEQUENCE [LARGE SCALE GENOMIC DNA]</scope>
    <source>
        <strain evidence="2">cv. AL8/78</strain>
    </source>
</reference>
<dbReference type="EnsemblPlants" id="AET2Gv20868700.11">
    <property type="protein sequence ID" value="AET2Gv20868700.11"/>
    <property type="gene ID" value="AET2Gv20868700"/>
</dbReference>
<name>A0A453CJM2_AEGTS</name>
<dbReference type="PANTHER" id="PTHR45786:SF68">
    <property type="entry name" value="OS02G0701800 PROTEIN"/>
    <property type="match status" value="1"/>
</dbReference>
<keyword evidence="3" id="KW-1185">Reference proteome</keyword>
<evidence type="ECO:0000313" key="2">
    <source>
        <dbReference type="EnsemblPlants" id="AET2Gv20868700.11"/>
    </source>
</evidence>